<organism evidence="1 2">
    <name type="scientific">Cetraspora pellucida</name>
    <dbReference type="NCBI Taxonomy" id="1433469"/>
    <lineage>
        <taxon>Eukaryota</taxon>
        <taxon>Fungi</taxon>
        <taxon>Fungi incertae sedis</taxon>
        <taxon>Mucoromycota</taxon>
        <taxon>Glomeromycotina</taxon>
        <taxon>Glomeromycetes</taxon>
        <taxon>Diversisporales</taxon>
        <taxon>Gigasporaceae</taxon>
        <taxon>Cetraspora</taxon>
    </lineage>
</organism>
<reference evidence="1" key="1">
    <citation type="submission" date="2021-06" db="EMBL/GenBank/DDBJ databases">
        <authorList>
            <person name="Kallberg Y."/>
            <person name="Tangrot J."/>
            <person name="Rosling A."/>
        </authorList>
    </citation>
    <scope>NUCLEOTIDE SEQUENCE</scope>
    <source>
        <strain evidence="1">FL966</strain>
    </source>
</reference>
<comment type="caution">
    <text evidence="1">The sequence shown here is derived from an EMBL/GenBank/DDBJ whole genome shotgun (WGS) entry which is preliminary data.</text>
</comment>
<gene>
    <name evidence="1" type="ORF">CPELLU_LOCUS1964</name>
</gene>
<dbReference type="EMBL" id="CAJVQA010000790">
    <property type="protein sequence ID" value="CAG8490675.1"/>
    <property type="molecule type" value="Genomic_DNA"/>
</dbReference>
<evidence type="ECO:0000313" key="2">
    <source>
        <dbReference type="Proteomes" id="UP000789759"/>
    </source>
</evidence>
<name>A0A9N8WIE5_9GLOM</name>
<evidence type="ECO:0000313" key="1">
    <source>
        <dbReference type="EMBL" id="CAG8490675.1"/>
    </source>
</evidence>
<dbReference type="Proteomes" id="UP000789759">
    <property type="component" value="Unassembled WGS sequence"/>
</dbReference>
<dbReference type="AlphaFoldDB" id="A0A9N8WIE5"/>
<protein>
    <submittedName>
        <fullName evidence="1">13440_t:CDS:1</fullName>
    </submittedName>
</protein>
<keyword evidence="2" id="KW-1185">Reference proteome</keyword>
<proteinExistence type="predicted"/>
<sequence length="52" mass="6208">MKHELKLCAEFKTWQETIVANEPKEYNKKTNLTSAPSFMRKVFPKTADVYEW</sequence>
<accession>A0A9N8WIE5</accession>